<dbReference type="EMBL" id="LR134350">
    <property type="protein sequence ID" value="VEG25714.1"/>
    <property type="molecule type" value="Genomic_DNA"/>
</dbReference>
<dbReference type="KEGG" id="ahw:NCTC11636_00175"/>
<reference evidence="2 3" key="1">
    <citation type="submission" date="2018-12" db="EMBL/GenBank/DDBJ databases">
        <authorList>
            <consortium name="Pathogen Informatics"/>
        </authorList>
    </citation>
    <scope>NUCLEOTIDE SEQUENCE [LARGE SCALE GENOMIC DNA]</scope>
    <source>
        <strain evidence="2 3">NCTC11636</strain>
    </source>
</reference>
<accession>A0A3S5EGV5</accession>
<feature type="signal peptide" evidence="1">
    <location>
        <begin position="1"/>
        <end position="35"/>
    </location>
</feature>
<feature type="chain" id="PRO_5018625337" description="SDR-like Ig domain-containing protein" evidence="1">
    <location>
        <begin position="36"/>
        <end position="520"/>
    </location>
</feature>
<evidence type="ECO:0008006" key="4">
    <source>
        <dbReference type="Google" id="ProtNLM"/>
    </source>
</evidence>
<dbReference type="AlphaFoldDB" id="A0A3S5EGV5"/>
<evidence type="ECO:0000313" key="3">
    <source>
        <dbReference type="Proteomes" id="UP000266895"/>
    </source>
</evidence>
<protein>
    <recommendedName>
        <fullName evidence="4">SDR-like Ig domain-containing protein</fullName>
    </recommendedName>
</protein>
<sequence length="520" mass="53406">MHTHTPRPTALWRRTLALLLTTPLAALALAVPAQADTQPQPVPLDQISASGSYDSAPEACRGSADATDCLTWTVVVPDSLAAEDGKVTFTVEADSQPGQWSWACPSSSRVAGTATFWSPDNQTGAPTALASADLSDNAELRYGLYGDKVASIDTVECSPEHLTVTVKADFSYQTEGSYLELAIGTTVHAPGAGERAYDFAPEVIASTRTASVTPTATVRKKDAAAAQVGVATSRVEDAGAASGTGAFAIELRNESASALTDFTVSPAVTTGPATLTSLSCDLSPYGGQVVTDADPADGLSLDSGDASVPSGQTVSCRADLTGVVGRNTVTTSVTAGGETFTGTYVDDRPVTTTAVTAESPTTQVESMGTGADGSPRNYVAFTYTVTFTNTTDAAGRTSQVVLRPQVPAGLSLAGAWVEWQWQEGTFKPFSDFLTPGEDGSLRLPNETALFASSTHTVSVTAYYDIDVAAVTAAGGWDKLGACVAGDPTTGLSTDVDIASGPGIEATTHTTCTAVTRPEGQ</sequence>
<proteinExistence type="predicted"/>
<evidence type="ECO:0000256" key="1">
    <source>
        <dbReference type="SAM" id="SignalP"/>
    </source>
</evidence>
<evidence type="ECO:0000313" key="2">
    <source>
        <dbReference type="EMBL" id="VEG25714.1"/>
    </source>
</evidence>
<gene>
    <name evidence="2" type="ORF">NCTC11636_00175</name>
</gene>
<organism evidence="2 3">
    <name type="scientific">Actinomyces howellii</name>
    <dbReference type="NCBI Taxonomy" id="52771"/>
    <lineage>
        <taxon>Bacteria</taxon>
        <taxon>Bacillati</taxon>
        <taxon>Actinomycetota</taxon>
        <taxon>Actinomycetes</taxon>
        <taxon>Actinomycetales</taxon>
        <taxon>Actinomycetaceae</taxon>
        <taxon>Actinomyces</taxon>
    </lineage>
</organism>
<dbReference type="RefSeq" id="WP_126381243.1">
    <property type="nucleotide sequence ID" value="NZ_LR134350.1"/>
</dbReference>
<dbReference type="OrthoDB" id="3256990at2"/>
<name>A0A3S5EGV5_9ACTO</name>
<keyword evidence="3" id="KW-1185">Reference proteome</keyword>
<dbReference type="Proteomes" id="UP000266895">
    <property type="component" value="Chromosome"/>
</dbReference>
<keyword evidence="1" id="KW-0732">Signal</keyword>